<name>A0A0S2SFW0_9GAMM</name>
<sequence length="52" mass="6582">MTLTNPLPFWRRYFSRIVHQSPSWRQDPLSTLTQLMQWDLPYVEDREYRRRL</sequence>
<evidence type="ECO:0000313" key="2">
    <source>
        <dbReference type="EMBL" id="MBZ6066567.1"/>
    </source>
</evidence>
<dbReference type="EMBL" id="CP013067">
    <property type="protein sequence ID" value="ALP40600.1"/>
    <property type="molecule type" value="Genomic_DNA"/>
</dbReference>
<protein>
    <submittedName>
        <fullName evidence="1">Uncharacterized protein</fullName>
    </submittedName>
</protein>
<dbReference type="OrthoDB" id="5592953at2"/>
<evidence type="ECO:0000313" key="1">
    <source>
        <dbReference type="EMBL" id="ALP40600.1"/>
    </source>
</evidence>
<evidence type="ECO:0000313" key="4">
    <source>
        <dbReference type="Proteomes" id="UP000774958"/>
    </source>
</evidence>
<evidence type="ECO:0000313" key="3">
    <source>
        <dbReference type="Proteomes" id="UP000058114"/>
    </source>
</evidence>
<reference evidence="1 3" key="2">
    <citation type="journal article" date="2016" name="Genome Announc.">
        <title>Complete Genome Sequence of the Highly Virulent Aeromonas schubertii Strain WL1483, Isolated from Diseased Snakehead Fish (Channa argus) in China.</title>
        <authorList>
            <person name="Liu L."/>
            <person name="Li N."/>
            <person name="Zhang D."/>
            <person name="Fu X."/>
            <person name="Shi C."/>
            <person name="Lin Q."/>
            <person name="Hao G."/>
        </authorList>
    </citation>
    <scope>NUCLEOTIDE SEQUENCE [LARGE SCALE GENOMIC DNA]</scope>
    <source>
        <strain evidence="1 3">WL1483</strain>
    </source>
</reference>
<dbReference type="Proteomes" id="UP000058114">
    <property type="component" value="Chromosome"/>
</dbReference>
<dbReference type="RefSeq" id="WP_136614419.1">
    <property type="nucleotide sequence ID" value="NZ_CDDB01000109.1"/>
</dbReference>
<dbReference type="EMBL" id="JAIRBT010000011">
    <property type="protein sequence ID" value="MBZ6066567.1"/>
    <property type="molecule type" value="Genomic_DNA"/>
</dbReference>
<dbReference type="Proteomes" id="UP000774958">
    <property type="component" value="Unassembled WGS sequence"/>
</dbReference>
<keyword evidence="4" id="KW-1185">Reference proteome</keyword>
<reference evidence="3" key="1">
    <citation type="submission" date="2015-10" db="EMBL/GenBank/DDBJ databases">
        <title>Complete Genome Sequence of Aeromonas schubertii strain WL1483.</title>
        <authorList>
            <person name="Liu L."/>
        </authorList>
    </citation>
    <scope>NUCLEOTIDE SEQUENCE [LARGE SCALE GENOMIC DNA]</scope>
    <source>
        <strain evidence="3">WL1483</strain>
    </source>
</reference>
<organism evidence="1 3">
    <name type="scientific">Aeromonas schubertii</name>
    <dbReference type="NCBI Taxonomy" id="652"/>
    <lineage>
        <taxon>Bacteria</taxon>
        <taxon>Pseudomonadati</taxon>
        <taxon>Pseudomonadota</taxon>
        <taxon>Gammaproteobacteria</taxon>
        <taxon>Aeromonadales</taxon>
        <taxon>Aeromonadaceae</taxon>
        <taxon>Aeromonas</taxon>
    </lineage>
</organism>
<gene>
    <name evidence="2" type="ORF">LA374_10160</name>
    <name evidence="1" type="ORF">WL1483_1181</name>
</gene>
<dbReference type="KEGG" id="asr:WL1483_1181"/>
<proteinExistence type="predicted"/>
<reference evidence="2 4" key="3">
    <citation type="submission" date="2021-09" db="EMBL/GenBank/DDBJ databases">
        <title>Aeromonas schubertii isolated from Asian sea bass.</title>
        <authorList>
            <person name="Pinpimai K."/>
        </authorList>
    </citation>
    <scope>NUCLEOTIDE SEQUENCE [LARGE SCALE GENOMIC DNA]</scope>
    <source>
        <strain evidence="2 4">CHULA2021a</strain>
    </source>
</reference>
<accession>A0A0S2SFW0</accession>
<dbReference type="PATRIC" id="fig|652.5.peg.4058"/>
<dbReference type="AlphaFoldDB" id="A0A0S2SFW0"/>